<proteinExistence type="predicted"/>
<dbReference type="Gene3D" id="3.40.630.20">
    <property type="entry name" value="Peptidase C15, pyroglutamyl peptidase I-like"/>
    <property type="match status" value="1"/>
</dbReference>
<dbReference type="SUPFAM" id="SSF53182">
    <property type="entry name" value="Pyrrolidone carboxyl peptidase (pyroglutamate aminopeptidase)"/>
    <property type="match status" value="1"/>
</dbReference>
<accession>A0A3Q3F5H1</accession>
<dbReference type="AlphaFoldDB" id="A0A3Q3F5H1"/>
<reference evidence="1" key="1">
    <citation type="submission" date="2025-08" db="UniProtKB">
        <authorList>
            <consortium name="Ensembl"/>
        </authorList>
    </citation>
    <scope>IDENTIFICATION</scope>
</reference>
<reference evidence="1" key="2">
    <citation type="submission" date="2025-09" db="UniProtKB">
        <authorList>
            <consortium name="Ensembl"/>
        </authorList>
    </citation>
    <scope>IDENTIFICATION</scope>
</reference>
<keyword evidence="2" id="KW-1185">Reference proteome</keyword>
<dbReference type="Ensembl" id="ENSLBET00000015778.1">
    <property type="protein sequence ID" value="ENSLBEP00000014869.1"/>
    <property type="gene ID" value="ENSLBEG00000011580.1"/>
</dbReference>
<organism evidence="1 2">
    <name type="scientific">Labrus bergylta</name>
    <name type="common">ballan wrasse</name>
    <dbReference type="NCBI Taxonomy" id="56723"/>
    <lineage>
        <taxon>Eukaryota</taxon>
        <taxon>Metazoa</taxon>
        <taxon>Chordata</taxon>
        <taxon>Craniata</taxon>
        <taxon>Vertebrata</taxon>
        <taxon>Euteleostomi</taxon>
        <taxon>Actinopterygii</taxon>
        <taxon>Neopterygii</taxon>
        <taxon>Teleostei</taxon>
        <taxon>Neoteleostei</taxon>
        <taxon>Acanthomorphata</taxon>
        <taxon>Eupercaria</taxon>
        <taxon>Labriformes</taxon>
        <taxon>Labridae</taxon>
        <taxon>Labrus</taxon>
    </lineage>
</organism>
<dbReference type="InterPro" id="IPR036440">
    <property type="entry name" value="Peptidase_C15-like_sf"/>
</dbReference>
<dbReference type="Proteomes" id="UP000261660">
    <property type="component" value="Unplaced"/>
</dbReference>
<sequence length="87" mass="9847">SENSKQTGCAGFGPFRQFLVNPSWKAAQELKLVGLGENTDIYIKELPVIHQSPCYIHSTDLYTEQYVVFFLRVLMVSGCLEYTEVVV</sequence>
<name>A0A3Q3F5H1_9LABR</name>
<dbReference type="GeneTree" id="ENSGT00390000015368"/>
<protein>
    <submittedName>
        <fullName evidence="1">Pyroglutamyl-peptidase I like</fullName>
    </submittedName>
</protein>
<evidence type="ECO:0000313" key="1">
    <source>
        <dbReference type="Ensembl" id="ENSLBEP00000014869.1"/>
    </source>
</evidence>
<evidence type="ECO:0000313" key="2">
    <source>
        <dbReference type="Proteomes" id="UP000261660"/>
    </source>
</evidence>